<reference evidence="2" key="1">
    <citation type="submission" date="2021-01" db="EMBL/GenBank/DDBJ databases">
        <authorList>
            <person name="Corre E."/>
            <person name="Pelletier E."/>
            <person name="Niang G."/>
            <person name="Scheremetjew M."/>
            <person name="Finn R."/>
            <person name="Kale V."/>
            <person name="Holt S."/>
            <person name="Cochrane G."/>
            <person name="Meng A."/>
            <person name="Brown T."/>
            <person name="Cohen L."/>
        </authorList>
    </citation>
    <scope>NUCLEOTIDE SEQUENCE</scope>
    <source>
        <strain evidence="2">SAG 36.94</strain>
    </source>
</reference>
<dbReference type="InterPro" id="IPR003111">
    <property type="entry name" value="Lon_prtase_N"/>
</dbReference>
<organism evidence="2">
    <name type="scientific">Compsopogon caeruleus</name>
    <dbReference type="NCBI Taxonomy" id="31354"/>
    <lineage>
        <taxon>Eukaryota</taxon>
        <taxon>Rhodophyta</taxon>
        <taxon>Compsopogonophyceae</taxon>
        <taxon>Compsopogonales</taxon>
        <taxon>Compsopogonaceae</taxon>
        <taxon>Compsopogon</taxon>
    </lineage>
</organism>
<gene>
    <name evidence="2" type="ORF">CCAE0312_LOCUS3968</name>
</gene>
<name>A0A7S1TC89_9RHOD</name>
<protein>
    <recommendedName>
        <fullName evidence="1">Lon N-terminal domain-containing protein</fullName>
    </recommendedName>
</protein>
<dbReference type="AlphaFoldDB" id="A0A7S1TC89"/>
<proteinExistence type="predicted"/>
<evidence type="ECO:0000259" key="1">
    <source>
        <dbReference type="Pfam" id="PF02190"/>
    </source>
</evidence>
<dbReference type="InterPro" id="IPR015947">
    <property type="entry name" value="PUA-like_sf"/>
</dbReference>
<dbReference type="Pfam" id="PF02190">
    <property type="entry name" value="LON_substr_bdg"/>
    <property type="match status" value="1"/>
</dbReference>
<accession>A0A7S1TC89</accession>
<sequence length="297" mass="32304">MGFIAIWSGRPLAVQGMMNTRCTGWGRSSAGIGIFVRPQVGYVEPSGKATTKRRVRGVEMVWNAGRQLDVVLVRERVDQGGATMFPGVPRVIETDNAEIAPALTKEDPPVFGHVLVDAWGETARVGTLAILTKVEMRAGGRSSLFVTGHFRFQLVDTWEVAGVERARVAIVRDDLPNENLSDLCDKLLTELLSATQLIQRLTSSDQERQGEMMVESTNSAVALTNLVQSMGGMDEWVLAEFLGFAVCGLEDLSIMEKRALLGGLSSKERLIRAIDHLDPIVKNLAAKSAIESALSPD</sequence>
<feature type="domain" description="Lon N-terminal" evidence="1">
    <location>
        <begin position="84"/>
        <end position="229"/>
    </location>
</feature>
<evidence type="ECO:0000313" key="2">
    <source>
        <dbReference type="EMBL" id="CAD9231887.1"/>
    </source>
</evidence>
<dbReference type="EMBL" id="HBGH01007364">
    <property type="protein sequence ID" value="CAD9231887.1"/>
    <property type="molecule type" value="Transcribed_RNA"/>
</dbReference>
<dbReference type="SUPFAM" id="SSF88697">
    <property type="entry name" value="PUA domain-like"/>
    <property type="match status" value="1"/>
</dbReference>